<accession>A0A0G0LJ03</accession>
<protein>
    <submittedName>
        <fullName evidence="1">Uncharacterized protein</fullName>
    </submittedName>
</protein>
<evidence type="ECO:0000313" key="2">
    <source>
        <dbReference type="Proteomes" id="UP000034706"/>
    </source>
</evidence>
<dbReference type="SUPFAM" id="SSF53756">
    <property type="entry name" value="UDP-Glycosyltransferase/glycogen phosphorylase"/>
    <property type="match status" value="1"/>
</dbReference>
<name>A0A0G0LJ03_9BACT</name>
<reference evidence="1 2" key="1">
    <citation type="journal article" date="2015" name="Nature">
        <title>rRNA introns, odd ribosomes, and small enigmatic genomes across a large radiation of phyla.</title>
        <authorList>
            <person name="Brown C.T."/>
            <person name="Hug L.A."/>
            <person name="Thomas B.C."/>
            <person name="Sharon I."/>
            <person name="Castelle C.J."/>
            <person name="Singh A."/>
            <person name="Wilkins M.J."/>
            <person name="Williams K.H."/>
            <person name="Banfield J.F."/>
        </authorList>
    </citation>
    <scope>NUCLEOTIDE SEQUENCE [LARGE SCALE GENOMIC DNA]</scope>
</reference>
<dbReference type="EMBL" id="LBVT01000027">
    <property type="protein sequence ID" value="KKQ91022.1"/>
    <property type="molecule type" value="Genomic_DNA"/>
</dbReference>
<comment type="caution">
    <text evidence="1">The sequence shown here is derived from an EMBL/GenBank/DDBJ whole genome shotgun (WGS) entry which is preliminary data.</text>
</comment>
<gene>
    <name evidence="1" type="ORF">UT16_C0027G0006</name>
</gene>
<organism evidence="1 2">
    <name type="scientific">Candidatus Azambacteria bacterium GW2011_GWA2_39_10</name>
    <dbReference type="NCBI Taxonomy" id="1618611"/>
    <lineage>
        <taxon>Bacteria</taxon>
        <taxon>Candidatus Azamiibacteriota</taxon>
    </lineage>
</organism>
<dbReference type="AlphaFoldDB" id="A0A0G0LJ03"/>
<evidence type="ECO:0000313" key="1">
    <source>
        <dbReference type="EMBL" id="KKQ91022.1"/>
    </source>
</evidence>
<dbReference type="Proteomes" id="UP000034706">
    <property type="component" value="Unassembled WGS sequence"/>
</dbReference>
<sequence length="488" mass="56395">MNSYSYAFSHTKRFNDLILNDRTLRDKFVLGEYNFLQIYQVLIFNDFKFLYDEKKSPDSYSLSRGGINFKATLKRLVSVLVSAWGYAFLILSRRRILVYASDKISDLKYRCDFRMANLYKQLFLKNIKFIEILHTAYDENFYDYVIKRRRPALYLESADLFYKIFSKFNFKKSKEPVNTADFSSFGEEAEFAELLLKKYLAMIDKTRFRINCISKLLRLSGIKTLICVPDTRNYHELVQACSLNKIKTYAFGSGALSKYDVGLLDSSSRKGNIIKPDTLFLSSQYWIEELLRLGSIFDRNELVIGGDIKEDRLAANDTGAMTIREKEREITVLVSYETGAIKSAVREYIQKMLKCPDTRVIFSIRPGRDVGAQFAEYGIENMPENFSAMNNLSKAINDADFIAGTQSTLMYDMISYRKPVLILKTDMDMLEGMAQNGLADTLDINDADFCQRLRKAKETSFEVLTQRKKRLYEGAVSLDKTLSEILKK</sequence>
<proteinExistence type="predicted"/>